<dbReference type="AlphaFoldDB" id="A0A0A9XPB3"/>
<reference evidence="3" key="3">
    <citation type="submission" date="2014-09" db="EMBL/GenBank/DDBJ databases">
        <authorList>
            <person name="Magalhaes I.L.F."/>
            <person name="Oliveira U."/>
            <person name="Santos F.R."/>
            <person name="Vidigal T.H.D.A."/>
            <person name="Brescovit A.D."/>
            <person name="Santos A.J."/>
        </authorList>
    </citation>
    <scope>NUCLEOTIDE SEQUENCE</scope>
</reference>
<feature type="region of interest" description="Disordered" evidence="1">
    <location>
        <begin position="1"/>
        <end position="36"/>
    </location>
</feature>
<evidence type="ECO:0000313" key="2">
    <source>
        <dbReference type="EMBL" id="JAG20628.1"/>
    </source>
</evidence>
<reference evidence="2" key="1">
    <citation type="journal article" date="2014" name="PLoS ONE">
        <title>Transcriptome-Based Identification of ABC Transporters in the Western Tarnished Plant Bug Lygus hesperus.</title>
        <authorList>
            <person name="Hull J.J."/>
            <person name="Chaney K."/>
            <person name="Geib S.M."/>
            <person name="Fabrick J.A."/>
            <person name="Brent C.S."/>
            <person name="Walsh D."/>
            <person name="Lavine L.C."/>
        </authorList>
    </citation>
    <scope>NUCLEOTIDE SEQUENCE</scope>
</reference>
<reference evidence="2" key="2">
    <citation type="submission" date="2014-07" db="EMBL/GenBank/DDBJ databases">
        <authorList>
            <person name="Hull J."/>
        </authorList>
    </citation>
    <scope>NUCLEOTIDE SEQUENCE</scope>
</reference>
<protein>
    <submittedName>
        <fullName evidence="2">30S ribosomal protein S15P/S13e</fullName>
    </submittedName>
</protein>
<keyword evidence="2" id="KW-0689">Ribosomal protein</keyword>
<proteinExistence type="predicted"/>
<dbReference type="EMBL" id="GBRD01009990">
    <property type="protein sequence ID" value="JAG55834.1"/>
    <property type="molecule type" value="Transcribed_RNA"/>
</dbReference>
<feature type="non-terminal residue" evidence="2">
    <location>
        <position position="330"/>
    </location>
</feature>
<accession>A0A0A9XPB3</accession>
<evidence type="ECO:0000256" key="1">
    <source>
        <dbReference type="SAM" id="MobiDB-lite"/>
    </source>
</evidence>
<feature type="compositionally biased region" description="Basic and acidic residues" evidence="1">
    <location>
        <begin position="262"/>
        <end position="302"/>
    </location>
</feature>
<evidence type="ECO:0000313" key="3">
    <source>
        <dbReference type="EMBL" id="JAG55834.1"/>
    </source>
</evidence>
<gene>
    <name evidence="2" type="primary">rps15p</name>
    <name evidence="2" type="ORF">CM83_99386</name>
</gene>
<organism evidence="2">
    <name type="scientific">Lygus hesperus</name>
    <name type="common">Western plant bug</name>
    <dbReference type="NCBI Taxonomy" id="30085"/>
    <lineage>
        <taxon>Eukaryota</taxon>
        <taxon>Metazoa</taxon>
        <taxon>Ecdysozoa</taxon>
        <taxon>Arthropoda</taxon>
        <taxon>Hexapoda</taxon>
        <taxon>Insecta</taxon>
        <taxon>Pterygota</taxon>
        <taxon>Neoptera</taxon>
        <taxon>Paraneoptera</taxon>
        <taxon>Hemiptera</taxon>
        <taxon>Heteroptera</taxon>
        <taxon>Panheteroptera</taxon>
        <taxon>Cimicomorpha</taxon>
        <taxon>Miridae</taxon>
        <taxon>Mirini</taxon>
        <taxon>Lygus</taxon>
    </lineage>
</organism>
<dbReference type="GO" id="GO:0005840">
    <property type="term" value="C:ribosome"/>
    <property type="evidence" value="ECO:0007669"/>
    <property type="project" value="UniProtKB-KW"/>
</dbReference>
<keyword evidence="2" id="KW-0687">Ribonucleoprotein</keyword>
<dbReference type="EMBL" id="GBHO01022976">
    <property type="protein sequence ID" value="JAG20628.1"/>
    <property type="molecule type" value="Transcribed_RNA"/>
</dbReference>
<sequence>MMMTMTTVHDEENTRGSHSIGFVTDRPKSSDSSSNQMRSLVTLPFSVYTGSRGNSTRSVKSHSPIRIEEIDNQRRLSSQPCTHCPRVGCNCSAKHKNKSTCLSRTTFEHSVTVKKGEKQSDDENVLRARSESLKEMHLKDHPKNRERQSGRKARESILRRTATHYPSMHRLSVDFATRTEIAPDFEFPEDFEPCKDCLGEGCNCEGHHAREEFLVREIRKMVKDLKCTCMEDSTCTSDDCLSKLLKELEHLSALRRGTATDAARDRSGTSFKAPREGRGTTSEAAKDRSRTAVEEARDERDTTQNQQEIGVLCRLKRQEMVAGRPSEAAR</sequence>
<feature type="region of interest" description="Disordered" evidence="1">
    <location>
        <begin position="258"/>
        <end position="310"/>
    </location>
</feature>
<name>A0A0A9XPB3_LYGHE</name>